<dbReference type="EMBL" id="AP014854">
    <property type="protein sequence ID" value="BAS00578.1"/>
    <property type="molecule type" value="Genomic_DNA"/>
</dbReference>
<protein>
    <submittedName>
        <fullName evidence="3">Uncharacterized protein</fullName>
    </submittedName>
</protein>
<proteinExistence type="predicted"/>
<evidence type="ECO:0000256" key="2">
    <source>
        <dbReference type="SAM" id="SignalP"/>
    </source>
</evidence>
<dbReference type="RefSeq" id="WP_145912022.1">
    <property type="nucleotide sequence ID" value="NZ_AP014854.2"/>
</dbReference>
<name>A0A182D6K2_BLAVI</name>
<accession>A0A182D6K2</accession>
<organism evidence="3">
    <name type="scientific">Blastochloris viridis</name>
    <name type="common">Rhodopseudomonas viridis</name>
    <dbReference type="NCBI Taxonomy" id="1079"/>
    <lineage>
        <taxon>Bacteria</taxon>
        <taxon>Pseudomonadati</taxon>
        <taxon>Pseudomonadota</taxon>
        <taxon>Alphaproteobacteria</taxon>
        <taxon>Hyphomicrobiales</taxon>
        <taxon>Blastochloridaceae</taxon>
        <taxon>Blastochloris</taxon>
    </lineage>
</organism>
<keyword evidence="2" id="KW-0732">Signal</keyword>
<reference evidence="3" key="1">
    <citation type="journal article" date="2015" name="Genome Announc.">
        <title>Complete Genome Sequence of the Bacteriochlorophyll b-Producing Photosynthetic Bacterium Blastochloris viridis.</title>
        <authorList>
            <person name="Tsukatani Y."/>
            <person name="Hirose Y."/>
            <person name="Harada J."/>
            <person name="Misawa N."/>
            <person name="Mori K."/>
            <person name="Inoue K."/>
            <person name="Tamiaki H."/>
        </authorList>
    </citation>
    <scope>NUCLEOTIDE SEQUENCE [LARGE SCALE GENOMIC DNA]</scope>
    <source>
        <strain evidence="3">DSM 133</strain>
    </source>
</reference>
<evidence type="ECO:0000256" key="1">
    <source>
        <dbReference type="SAM" id="MobiDB-lite"/>
    </source>
</evidence>
<gene>
    <name evidence="3" type="ORF">BV133_2984</name>
</gene>
<dbReference type="PROSITE" id="PS51257">
    <property type="entry name" value="PROKAR_LIPOPROTEIN"/>
    <property type="match status" value="1"/>
</dbReference>
<feature type="chain" id="PRO_5008116261" evidence="2">
    <location>
        <begin position="23"/>
        <end position="89"/>
    </location>
</feature>
<feature type="region of interest" description="Disordered" evidence="1">
    <location>
        <begin position="40"/>
        <end position="62"/>
    </location>
</feature>
<dbReference type="AlphaFoldDB" id="A0A182D6K2"/>
<evidence type="ECO:0000313" key="3">
    <source>
        <dbReference type="EMBL" id="BAS00578.1"/>
    </source>
</evidence>
<dbReference type="OrthoDB" id="9907490at2"/>
<feature type="signal peptide" evidence="2">
    <location>
        <begin position="1"/>
        <end position="22"/>
    </location>
</feature>
<sequence>MRIRVDRLISMVAAALAGLALAGCAASDFFHNVPAETAPQPEYPNIGEIPPNRPTPPLSAEEQARAQAELKALAASRQKDVARKLETDR</sequence>